<comment type="cofactor">
    <cofactor evidence="1">
        <name>a divalent metal cation</name>
        <dbReference type="ChEBI" id="CHEBI:60240"/>
    </cofactor>
</comment>
<evidence type="ECO:0000256" key="2">
    <source>
        <dbReference type="ARBA" id="ARBA00004123"/>
    </source>
</evidence>
<comment type="subcellular location">
    <subcellularLocation>
        <location evidence="2">Nucleus</location>
    </subcellularLocation>
</comment>
<evidence type="ECO:0000256" key="1">
    <source>
        <dbReference type="ARBA" id="ARBA00001968"/>
    </source>
</evidence>
<dbReference type="EMBL" id="JBEDNZ010000027">
    <property type="protein sequence ID" value="KAL0810099.1"/>
    <property type="molecule type" value="Genomic_DNA"/>
</dbReference>
<gene>
    <name evidence="12" type="ORF">ABMA27_016578</name>
    <name evidence="11" type="ORF">ABMA28_006352</name>
    <name evidence="10" type="ORF">ABMA28_010907</name>
</gene>
<protein>
    <recommendedName>
        <fullName evidence="9">DDE Tnp4 domain-containing protein</fullName>
    </recommendedName>
</protein>
<reference evidence="13 14" key="1">
    <citation type="submission" date="2024-06" db="EMBL/GenBank/DDBJ databases">
        <title>A chromosome-level genome assembly of beet webworm, Loxostege sticticalis.</title>
        <authorList>
            <person name="Zhang Y."/>
        </authorList>
    </citation>
    <scope>NUCLEOTIDE SEQUENCE [LARGE SCALE GENOMIC DNA]</scope>
    <source>
        <strain evidence="12">AQ026</strain>
        <strain evidence="10">AQ028</strain>
        <tissue evidence="10">Male pupae</tissue>
        <tissue evidence="12">Whole body</tissue>
    </source>
</reference>
<name>A0ABD0S7Q7_LOXSC</name>
<dbReference type="Proteomes" id="UP001549921">
    <property type="component" value="Unassembled WGS sequence"/>
</dbReference>
<dbReference type="Pfam" id="PF13359">
    <property type="entry name" value="DDE_Tnp_4"/>
    <property type="match status" value="1"/>
</dbReference>
<dbReference type="AlphaFoldDB" id="A0ABD0S7Q7"/>
<keyword evidence="7" id="KW-0539">Nucleus</keyword>
<comment type="caution">
    <text evidence="10">The sequence shown here is derived from an EMBL/GenBank/DDBJ whole genome shotgun (WGS) entry which is preliminary data.</text>
</comment>
<evidence type="ECO:0000256" key="7">
    <source>
        <dbReference type="ARBA" id="ARBA00023242"/>
    </source>
</evidence>
<evidence type="ECO:0000256" key="6">
    <source>
        <dbReference type="ARBA" id="ARBA00022801"/>
    </source>
</evidence>
<dbReference type="GO" id="GO:0016787">
    <property type="term" value="F:hydrolase activity"/>
    <property type="evidence" value="ECO:0007669"/>
    <property type="project" value="UniProtKB-KW"/>
</dbReference>
<evidence type="ECO:0000313" key="12">
    <source>
        <dbReference type="EMBL" id="KAL0883119.1"/>
    </source>
</evidence>
<accession>A0ABD0S7Q7</accession>
<evidence type="ECO:0000313" key="13">
    <source>
        <dbReference type="Proteomes" id="UP001549920"/>
    </source>
</evidence>
<keyword evidence="13" id="KW-1185">Reference proteome</keyword>
<comment type="similarity">
    <text evidence="3">Belongs to the HARBI1 family.</text>
</comment>
<evidence type="ECO:0000256" key="3">
    <source>
        <dbReference type="ARBA" id="ARBA00006958"/>
    </source>
</evidence>
<feature type="domain" description="DDE Tnp4" evidence="9">
    <location>
        <begin position="153"/>
        <end position="307"/>
    </location>
</feature>
<dbReference type="Proteomes" id="UP001549920">
    <property type="component" value="Unassembled WGS sequence"/>
</dbReference>
<dbReference type="GO" id="GO:0004518">
    <property type="term" value="F:nuclease activity"/>
    <property type="evidence" value="ECO:0007669"/>
    <property type="project" value="UniProtKB-KW"/>
</dbReference>
<dbReference type="InterPro" id="IPR027806">
    <property type="entry name" value="HARBI1_dom"/>
</dbReference>
<proteinExistence type="inferred from homology"/>
<dbReference type="EMBL" id="JBEDNZ010000019">
    <property type="protein sequence ID" value="KAL0820487.1"/>
    <property type="molecule type" value="Genomic_DNA"/>
</dbReference>
<evidence type="ECO:0000259" key="9">
    <source>
        <dbReference type="Pfam" id="PF13359"/>
    </source>
</evidence>
<evidence type="ECO:0000256" key="5">
    <source>
        <dbReference type="ARBA" id="ARBA00022723"/>
    </source>
</evidence>
<organism evidence="10 14">
    <name type="scientific">Loxostege sticticalis</name>
    <name type="common">Beet webworm moth</name>
    <dbReference type="NCBI Taxonomy" id="481309"/>
    <lineage>
        <taxon>Eukaryota</taxon>
        <taxon>Metazoa</taxon>
        <taxon>Ecdysozoa</taxon>
        <taxon>Arthropoda</taxon>
        <taxon>Hexapoda</taxon>
        <taxon>Insecta</taxon>
        <taxon>Pterygota</taxon>
        <taxon>Neoptera</taxon>
        <taxon>Endopterygota</taxon>
        <taxon>Lepidoptera</taxon>
        <taxon>Glossata</taxon>
        <taxon>Ditrysia</taxon>
        <taxon>Pyraloidea</taxon>
        <taxon>Crambidae</taxon>
        <taxon>Pyraustinae</taxon>
        <taxon>Loxostege</taxon>
    </lineage>
</organism>
<keyword evidence="6" id="KW-0378">Hydrolase</keyword>
<keyword evidence="5" id="KW-0479">Metal-binding</keyword>
<evidence type="ECO:0000313" key="11">
    <source>
        <dbReference type="EMBL" id="KAL0820487.1"/>
    </source>
</evidence>
<dbReference type="GO" id="GO:0005634">
    <property type="term" value="C:nucleus"/>
    <property type="evidence" value="ECO:0007669"/>
    <property type="project" value="UniProtKB-SubCell"/>
</dbReference>
<evidence type="ECO:0000313" key="10">
    <source>
        <dbReference type="EMBL" id="KAL0810099.1"/>
    </source>
</evidence>
<dbReference type="PANTHER" id="PTHR22930:SF289">
    <property type="entry name" value="DDE TNP4 DOMAIN-CONTAINING PROTEIN-RELATED"/>
    <property type="match status" value="1"/>
</dbReference>
<keyword evidence="4" id="KW-0540">Nuclease</keyword>
<evidence type="ECO:0000313" key="14">
    <source>
        <dbReference type="Proteomes" id="UP001549921"/>
    </source>
</evidence>
<dbReference type="EMBL" id="JBEUOH010000009">
    <property type="protein sequence ID" value="KAL0883119.1"/>
    <property type="molecule type" value="Genomic_DNA"/>
</dbReference>
<sequence length="357" mass="41438">MHTLRLLWAAHNEEVWLRRQRRNDFRHCLERIAEMPDLLFREQFRLNKSTFRKLCIDLRTYTSLRGTKEIPLEVKVLCTLSFLATGSYQRIVGVTQHLPQRTTSRCIRQVVGALNNEVILKKWIVFPQTQPERSRIRQEFQRIFHIPGVIGCIDCTHIAIVRPDEDEHLYFNRKGYHSLNVQMICDHNLKILNVNAKFGGATHDSFIWSSSHVEQYMRGLHQNGEQTWLLGDSGYPQRAWLMTPILNAAPGSREEVYTTRHVQARNSIERCFGLLKARWRCLLKHRTLHYHPHVASEIIHACCVLHNIALHARLPPPTDVAEQHGDGNDIQALPTDSSSQDDLMRGRAMLNGLVNRM</sequence>
<evidence type="ECO:0000256" key="8">
    <source>
        <dbReference type="SAM" id="MobiDB-lite"/>
    </source>
</evidence>
<dbReference type="InterPro" id="IPR045249">
    <property type="entry name" value="HARBI1-like"/>
</dbReference>
<feature type="region of interest" description="Disordered" evidence="8">
    <location>
        <begin position="317"/>
        <end position="341"/>
    </location>
</feature>
<dbReference type="GO" id="GO:0046872">
    <property type="term" value="F:metal ion binding"/>
    <property type="evidence" value="ECO:0007669"/>
    <property type="project" value="UniProtKB-KW"/>
</dbReference>
<dbReference type="PANTHER" id="PTHR22930">
    <property type="match status" value="1"/>
</dbReference>
<evidence type="ECO:0000256" key="4">
    <source>
        <dbReference type="ARBA" id="ARBA00022722"/>
    </source>
</evidence>